<dbReference type="InterPro" id="IPR015424">
    <property type="entry name" value="PyrdxlP-dep_Trfase"/>
</dbReference>
<sequence>MNKHYSSPTPLYDVVEQQATPHTTAVENLIKKMPQSLMVPGHGNDPSRGNTTIADFFGDRVAALDLPQMLDGVDLGPESPLVQSRRLAAKAWGAHTTWFMTNGASQANRTAAIAIRGLGPNVIMQRSAHSSFSDGIIAAGLNASYVLPSVDHENGASHGLTPQALEEAFAAATEPVHSVYVISPSYFGATADIPGLAEVAHRHGAALVVDGAWGAHFGFHPELPESPVRLGADLAIS</sequence>
<evidence type="ECO:0000313" key="5">
    <source>
        <dbReference type="Proteomes" id="UP000571183"/>
    </source>
</evidence>
<reference evidence="4" key="1">
    <citation type="submission" date="2020-08" db="EMBL/GenBank/DDBJ databases">
        <title>Sequencing the genomes of 1000 actinobacteria strains.</title>
        <authorList>
            <person name="Klenk H.-P."/>
        </authorList>
    </citation>
    <scope>NUCLEOTIDE SEQUENCE [LARGE SCALE GENOMIC DNA]</scope>
    <source>
        <strain evidence="4">DSM 27064</strain>
    </source>
</reference>
<evidence type="ECO:0000256" key="1">
    <source>
        <dbReference type="ARBA" id="ARBA00001933"/>
    </source>
</evidence>
<dbReference type="InterPro" id="IPR052357">
    <property type="entry name" value="Orn_Lys_Arg_decarboxylase-I"/>
</dbReference>
<dbReference type="InterPro" id="IPR015421">
    <property type="entry name" value="PyrdxlP-dep_Trfase_major"/>
</dbReference>
<protein>
    <submittedName>
        <fullName evidence="4">Arginine/lysine/ornithine decarboxylase</fullName>
    </submittedName>
</protein>
<keyword evidence="5" id="KW-1185">Reference proteome</keyword>
<organism evidence="4 5">
    <name type="scientific">Canibacter oris</name>
    <dbReference type="NCBI Taxonomy" id="1365628"/>
    <lineage>
        <taxon>Bacteria</taxon>
        <taxon>Bacillati</taxon>
        <taxon>Actinomycetota</taxon>
        <taxon>Actinomycetes</taxon>
        <taxon>Micrococcales</taxon>
        <taxon>Microbacteriaceae</taxon>
        <taxon>Canibacter</taxon>
    </lineage>
</organism>
<dbReference type="PANTHER" id="PTHR43277:SF4">
    <property type="entry name" value="ARGININE DECARBOXYLASE"/>
    <property type="match status" value="1"/>
</dbReference>
<dbReference type="InterPro" id="IPR000310">
    <property type="entry name" value="Orn/Lys/Arg_deCO2ase_major_dom"/>
</dbReference>
<dbReference type="AlphaFoldDB" id="A0A840DQ35"/>
<feature type="domain" description="Orn/Lys/Arg decarboxylases family 1 pyridoxal-P attachment site" evidence="3">
    <location>
        <begin position="20"/>
        <end position="233"/>
    </location>
</feature>
<evidence type="ECO:0000256" key="2">
    <source>
        <dbReference type="ARBA" id="ARBA00022898"/>
    </source>
</evidence>
<dbReference type="Proteomes" id="UP000571183">
    <property type="component" value="Unassembled WGS sequence"/>
</dbReference>
<keyword evidence="2" id="KW-0663">Pyridoxal phosphate</keyword>
<dbReference type="RefSeq" id="WP_343048860.1">
    <property type="nucleotide sequence ID" value="NZ_JACIFD010000022.1"/>
</dbReference>
<comment type="caution">
    <text evidence="4">The sequence shown here is derived from an EMBL/GenBank/DDBJ whole genome shotgun (WGS) entry which is preliminary data.</text>
</comment>
<accession>A0A840DQ35</accession>
<feature type="non-terminal residue" evidence="4">
    <location>
        <position position="237"/>
    </location>
</feature>
<evidence type="ECO:0000259" key="3">
    <source>
        <dbReference type="Pfam" id="PF01276"/>
    </source>
</evidence>
<dbReference type="Pfam" id="PF01276">
    <property type="entry name" value="OKR_DC_1"/>
    <property type="match status" value="1"/>
</dbReference>
<dbReference type="PANTHER" id="PTHR43277">
    <property type="entry name" value="ARGININE DECARBOXYLASE"/>
    <property type="match status" value="1"/>
</dbReference>
<dbReference type="EMBL" id="JACIFD010000022">
    <property type="protein sequence ID" value="MBB4072237.1"/>
    <property type="molecule type" value="Genomic_DNA"/>
</dbReference>
<name>A0A840DQ35_9MICO</name>
<proteinExistence type="predicted"/>
<dbReference type="GO" id="GO:0003824">
    <property type="term" value="F:catalytic activity"/>
    <property type="evidence" value="ECO:0007669"/>
    <property type="project" value="InterPro"/>
</dbReference>
<dbReference type="SUPFAM" id="SSF53383">
    <property type="entry name" value="PLP-dependent transferases"/>
    <property type="match status" value="1"/>
</dbReference>
<dbReference type="Gene3D" id="3.40.640.10">
    <property type="entry name" value="Type I PLP-dependent aspartate aminotransferase-like (Major domain)"/>
    <property type="match status" value="1"/>
</dbReference>
<evidence type="ECO:0000313" key="4">
    <source>
        <dbReference type="EMBL" id="MBB4072237.1"/>
    </source>
</evidence>
<comment type="cofactor">
    <cofactor evidence="1">
        <name>pyridoxal 5'-phosphate</name>
        <dbReference type="ChEBI" id="CHEBI:597326"/>
    </cofactor>
</comment>
<gene>
    <name evidence="4" type="ORF">F5897_001567</name>
</gene>